<dbReference type="RefSeq" id="WP_125239298.1">
    <property type="nucleotide sequence ID" value="NZ_CAACYH010000007.1"/>
</dbReference>
<dbReference type="EMBL" id="CAACYH010000007">
    <property type="protein sequence ID" value="VFB15306.1"/>
    <property type="molecule type" value="Genomic_DNA"/>
</dbReference>
<keyword evidence="6" id="KW-0521">NADP</keyword>
<protein>
    <recommendedName>
        <fullName evidence="4 6">dTDP-4-dehydrorhamnose reductase</fullName>
        <ecNumber evidence="3 6">1.1.1.133</ecNumber>
    </recommendedName>
</protein>
<sequence length="299" mass="33904">MKKKILVIGANGFTGRHILNDFSRRTSYQITGCSLHDDICPHSGNYRYVRIDIRDPEAVKRLFQDLQPEIVINTSALSVPDYCETHHEEADAINITATEHLANCCKIHGSRLIHLSTDFVFSGRTDRPYTEEDVPAPVNYYGRTKLEGEKRIAAICRNYAIVRVVVVYGSALPGQHGNVLQLVADRLRSNEEIRVVSDQWRTPTYVEDIVQGVEKLIHHPHNGIYHICGSECLTIADIAYRVADVLGLDRSLIRPVTTSEMGEKTPRPHFSGLSIEKARKELDYRPHTLDEGIKLMFRM</sequence>
<name>A0A3P2A8S0_9BACE</name>
<evidence type="ECO:0000256" key="4">
    <source>
        <dbReference type="ARBA" id="ARBA00017099"/>
    </source>
</evidence>
<comment type="similarity">
    <text evidence="2 6">Belongs to the dTDP-4-dehydrorhamnose reductase family.</text>
</comment>
<evidence type="ECO:0000256" key="6">
    <source>
        <dbReference type="RuleBase" id="RU364082"/>
    </source>
</evidence>
<evidence type="ECO:0000313" key="11">
    <source>
        <dbReference type="Proteomes" id="UP000396835"/>
    </source>
</evidence>
<dbReference type="GO" id="GO:0008831">
    <property type="term" value="F:dTDP-4-dehydrorhamnose reductase activity"/>
    <property type="evidence" value="ECO:0007669"/>
    <property type="project" value="UniProtKB-EC"/>
</dbReference>
<accession>A0A3P2A8S0</accession>
<proteinExistence type="inferred from homology"/>
<dbReference type="AlphaFoldDB" id="A0A3P2A8S0"/>
<dbReference type="EC" id="1.1.1.133" evidence="3 6"/>
<evidence type="ECO:0000259" key="7">
    <source>
        <dbReference type="Pfam" id="PF04321"/>
    </source>
</evidence>
<gene>
    <name evidence="8" type="primary">rfbD</name>
    <name evidence="9" type="synonym">rmlD</name>
    <name evidence="8" type="ORF">EII33_08175</name>
    <name evidence="9" type="ORF">NCTC7812_02894</name>
</gene>
<dbReference type="SUPFAM" id="SSF51735">
    <property type="entry name" value="NAD(P)-binding Rossmann-fold domains"/>
    <property type="match status" value="1"/>
</dbReference>
<comment type="catalytic activity">
    <reaction evidence="5">
        <text>dTDP-beta-L-rhamnose + NADP(+) = dTDP-4-dehydro-beta-L-rhamnose + NADPH + H(+)</text>
        <dbReference type="Rhea" id="RHEA:21796"/>
        <dbReference type="ChEBI" id="CHEBI:15378"/>
        <dbReference type="ChEBI" id="CHEBI:57510"/>
        <dbReference type="ChEBI" id="CHEBI:57783"/>
        <dbReference type="ChEBI" id="CHEBI:58349"/>
        <dbReference type="ChEBI" id="CHEBI:62830"/>
        <dbReference type="EC" id="1.1.1.133"/>
    </reaction>
</comment>
<dbReference type="InterPro" id="IPR036291">
    <property type="entry name" value="NAD(P)-bd_dom_sf"/>
</dbReference>
<evidence type="ECO:0000256" key="3">
    <source>
        <dbReference type="ARBA" id="ARBA00012929"/>
    </source>
</evidence>
<dbReference type="Gene3D" id="3.40.50.720">
    <property type="entry name" value="NAD(P)-binding Rossmann-like Domain"/>
    <property type="match status" value="1"/>
</dbReference>
<dbReference type="GO" id="GO:0005829">
    <property type="term" value="C:cytosol"/>
    <property type="evidence" value="ECO:0007669"/>
    <property type="project" value="TreeGrafter"/>
</dbReference>
<keyword evidence="10" id="KW-1185">Reference proteome</keyword>
<dbReference type="InterPro" id="IPR029903">
    <property type="entry name" value="RmlD-like-bd"/>
</dbReference>
<reference evidence="8 10" key="1">
    <citation type="submission" date="2018-11" db="EMBL/GenBank/DDBJ databases">
        <title>Genomes From Bacteria Associated with the Canine Oral Cavity: a Test Case for Automated Genome-Based Taxonomic Assignment.</title>
        <authorList>
            <person name="Coil D.A."/>
            <person name="Jospin G."/>
            <person name="Darling A.E."/>
            <person name="Wallis C."/>
            <person name="Davis I.J."/>
            <person name="Harris S."/>
            <person name="Eisen J.A."/>
            <person name="Holcombe L.J."/>
            <person name="O'Flynn C."/>
        </authorList>
    </citation>
    <scope>NUCLEOTIDE SEQUENCE [LARGE SCALE GENOMIC DNA]</scope>
    <source>
        <strain evidence="8 10">OH1047_COT-310</strain>
    </source>
</reference>
<comment type="function">
    <text evidence="6">Catalyzes the reduction of dTDP-6-deoxy-L-lyxo-4-hexulose to yield dTDP-L-rhamnose.</text>
</comment>
<dbReference type="PANTHER" id="PTHR10491:SF4">
    <property type="entry name" value="METHIONINE ADENOSYLTRANSFERASE 2 SUBUNIT BETA"/>
    <property type="match status" value="1"/>
</dbReference>
<dbReference type="CDD" id="cd05254">
    <property type="entry name" value="dTDP_HR_like_SDR_e"/>
    <property type="match status" value="1"/>
</dbReference>
<feature type="domain" description="RmlD-like substrate binding" evidence="7">
    <location>
        <begin position="4"/>
        <end position="297"/>
    </location>
</feature>
<dbReference type="Proteomes" id="UP000279562">
    <property type="component" value="Unassembled WGS sequence"/>
</dbReference>
<dbReference type="OrthoDB" id="9803892at2"/>
<evidence type="ECO:0000313" key="10">
    <source>
        <dbReference type="Proteomes" id="UP000279562"/>
    </source>
</evidence>
<dbReference type="GO" id="GO:0019305">
    <property type="term" value="P:dTDP-rhamnose biosynthetic process"/>
    <property type="evidence" value="ECO:0007669"/>
    <property type="project" value="UniProtKB-UniPathway"/>
</dbReference>
<dbReference type="EMBL" id="RQYF01000034">
    <property type="protein sequence ID" value="RRD90670.1"/>
    <property type="molecule type" value="Genomic_DNA"/>
</dbReference>
<keyword evidence="6 8" id="KW-0560">Oxidoreductase</keyword>
<evidence type="ECO:0000313" key="9">
    <source>
        <dbReference type="EMBL" id="VFB15306.1"/>
    </source>
</evidence>
<evidence type="ECO:0000256" key="5">
    <source>
        <dbReference type="ARBA" id="ARBA00048200"/>
    </source>
</evidence>
<evidence type="ECO:0000313" key="8">
    <source>
        <dbReference type="EMBL" id="RRD90670.1"/>
    </source>
</evidence>
<dbReference type="UniPathway" id="UPA00124"/>
<evidence type="ECO:0000256" key="1">
    <source>
        <dbReference type="ARBA" id="ARBA00004781"/>
    </source>
</evidence>
<organism evidence="8 10">
    <name type="scientific">Prevotella heparinolytica</name>
    <dbReference type="NCBI Taxonomy" id="28113"/>
    <lineage>
        <taxon>Bacteria</taxon>
        <taxon>Pseudomonadati</taxon>
        <taxon>Bacteroidota</taxon>
        <taxon>Bacteroidia</taxon>
        <taxon>Bacteroidales</taxon>
        <taxon>Bacteroidaceae</taxon>
        <taxon>Bacteroides</taxon>
    </lineage>
</organism>
<evidence type="ECO:0000256" key="2">
    <source>
        <dbReference type="ARBA" id="ARBA00010944"/>
    </source>
</evidence>
<comment type="pathway">
    <text evidence="1 6">Carbohydrate biosynthesis; dTDP-L-rhamnose biosynthesis.</text>
</comment>
<dbReference type="InterPro" id="IPR005913">
    <property type="entry name" value="dTDP_dehydrorham_reduct"/>
</dbReference>
<dbReference type="Pfam" id="PF04321">
    <property type="entry name" value="RmlD_sub_bind"/>
    <property type="match status" value="1"/>
</dbReference>
<dbReference type="PANTHER" id="PTHR10491">
    <property type="entry name" value="DTDP-4-DEHYDRORHAMNOSE REDUCTASE"/>
    <property type="match status" value="1"/>
</dbReference>
<reference evidence="9 11" key="2">
    <citation type="submission" date="2019-02" db="EMBL/GenBank/DDBJ databases">
        <authorList>
            <consortium name="Pathogen Informatics"/>
        </authorList>
    </citation>
    <scope>NUCLEOTIDE SEQUENCE [LARGE SCALE GENOMIC DNA]</scope>
    <source>
        <strain evidence="9 11">3012STDY7078512</strain>
    </source>
</reference>
<dbReference type="NCBIfam" id="TIGR01214">
    <property type="entry name" value="rmlD"/>
    <property type="match status" value="1"/>
</dbReference>
<dbReference type="Proteomes" id="UP000396835">
    <property type="component" value="Unassembled WGS sequence"/>
</dbReference>